<gene>
    <name evidence="11" type="primary">epsC</name>
    <name evidence="11" type="ORF">Q5Y73_22450</name>
</gene>
<evidence type="ECO:0000256" key="8">
    <source>
        <dbReference type="ARBA" id="ARBA00023315"/>
    </source>
</evidence>
<evidence type="ECO:0000313" key="12">
    <source>
        <dbReference type="Proteomes" id="UP001231941"/>
    </source>
</evidence>
<dbReference type="SUPFAM" id="SSF51161">
    <property type="entry name" value="Trimeric LpxA-like enzymes"/>
    <property type="match status" value="1"/>
</dbReference>
<keyword evidence="6 10" id="KW-0808">Transferase</keyword>
<evidence type="ECO:0000256" key="9">
    <source>
        <dbReference type="ARBA" id="ARBA00049486"/>
    </source>
</evidence>
<dbReference type="InterPro" id="IPR011004">
    <property type="entry name" value="Trimer_LpxA-like_sf"/>
</dbReference>
<dbReference type="InterPro" id="IPR045304">
    <property type="entry name" value="LbH_SAT"/>
</dbReference>
<accession>A0ABT9J5G7</accession>
<organism evidence="11 12">
    <name type="scientific">Chengkuizengella axinellae</name>
    <dbReference type="NCBI Taxonomy" id="3064388"/>
    <lineage>
        <taxon>Bacteria</taxon>
        <taxon>Bacillati</taxon>
        <taxon>Bacillota</taxon>
        <taxon>Bacilli</taxon>
        <taxon>Bacillales</taxon>
        <taxon>Paenibacillaceae</taxon>
        <taxon>Chengkuizengella</taxon>
    </lineage>
</organism>
<dbReference type="Proteomes" id="UP001231941">
    <property type="component" value="Unassembled WGS sequence"/>
</dbReference>
<evidence type="ECO:0000256" key="7">
    <source>
        <dbReference type="ARBA" id="ARBA00023192"/>
    </source>
</evidence>
<keyword evidence="5" id="KW-0028">Amino-acid biosynthesis</keyword>
<dbReference type="PIRSF" id="PIRSF000441">
    <property type="entry name" value="CysE"/>
    <property type="match status" value="1"/>
</dbReference>
<dbReference type="InterPro" id="IPR042122">
    <property type="entry name" value="Ser_AcTrfase_N_sf"/>
</dbReference>
<dbReference type="CDD" id="cd03354">
    <property type="entry name" value="LbH_SAT"/>
    <property type="match status" value="1"/>
</dbReference>
<evidence type="ECO:0000256" key="5">
    <source>
        <dbReference type="ARBA" id="ARBA00022605"/>
    </source>
</evidence>
<evidence type="ECO:0000256" key="3">
    <source>
        <dbReference type="ARBA" id="ARBA00013266"/>
    </source>
</evidence>
<dbReference type="Gene3D" id="1.10.3130.10">
    <property type="entry name" value="serine acetyltransferase, domain 1"/>
    <property type="match status" value="1"/>
</dbReference>
<evidence type="ECO:0000256" key="1">
    <source>
        <dbReference type="ARBA" id="ARBA00004876"/>
    </source>
</evidence>
<dbReference type="InterPro" id="IPR001451">
    <property type="entry name" value="Hexapep"/>
</dbReference>
<dbReference type="NCBIfam" id="TIGR01172">
    <property type="entry name" value="cysE"/>
    <property type="match status" value="1"/>
</dbReference>
<dbReference type="NCBIfam" id="NF041874">
    <property type="entry name" value="EPS_EpsC"/>
    <property type="match status" value="1"/>
</dbReference>
<protein>
    <recommendedName>
        <fullName evidence="4 10">Serine acetyltransferase</fullName>
        <ecNumber evidence="3 10">2.3.1.30</ecNumber>
    </recommendedName>
</protein>
<proteinExistence type="inferred from homology"/>
<reference evidence="11 12" key="1">
    <citation type="submission" date="2023-08" db="EMBL/GenBank/DDBJ databases">
        <authorList>
            <person name="Park J.-S."/>
        </authorList>
    </citation>
    <scope>NUCLEOTIDE SEQUENCE [LARGE SCALE GENOMIC DNA]</scope>
    <source>
        <strain evidence="11 12">2205SS18-9</strain>
    </source>
</reference>
<dbReference type="EC" id="2.3.1.30" evidence="3 10"/>
<keyword evidence="8 10" id="KW-0012">Acyltransferase</keyword>
<evidence type="ECO:0000313" key="11">
    <source>
        <dbReference type="EMBL" id="MDP5276859.1"/>
    </source>
</evidence>
<dbReference type="InterPro" id="IPR005881">
    <property type="entry name" value="Ser_O-AcTrfase"/>
</dbReference>
<sequence>MFKTIRSDVRAVFDNDPSARNTFEVIFTYSGLHALWSHRIAHWFFKRKLLTIARIISQINRFLTGIEIHPGAKIGQRLFIDHGMGVVIGETCEIGDDVVLYQGVTLGGTGKEKGKRHPTIGNNVVVSSGAKILGSFKVGDHSRVGANAVVLREVPEHSTVVGIPGKIVKQNGVRVSKLDHGNVPDPVQDVCRKLQDEIDALRSDLEAVKKSGGKQKDGIKSF</sequence>
<dbReference type="Pfam" id="PF00132">
    <property type="entry name" value="Hexapep"/>
    <property type="match status" value="1"/>
</dbReference>
<keyword evidence="7" id="KW-0198">Cysteine biosynthesis</keyword>
<comment type="similarity">
    <text evidence="2 10">Belongs to the transferase hexapeptide repeat family.</text>
</comment>
<name>A0ABT9J5G7_9BACL</name>
<evidence type="ECO:0000256" key="10">
    <source>
        <dbReference type="PIRNR" id="PIRNR000441"/>
    </source>
</evidence>
<dbReference type="InterPro" id="IPR053376">
    <property type="entry name" value="Serine_acetyltransferase"/>
</dbReference>
<evidence type="ECO:0000256" key="2">
    <source>
        <dbReference type="ARBA" id="ARBA00007274"/>
    </source>
</evidence>
<evidence type="ECO:0000256" key="4">
    <source>
        <dbReference type="ARBA" id="ARBA00018522"/>
    </source>
</evidence>
<dbReference type="Gene3D" id="2.160.10.10">
    <property type="entry name" value="Hexapeptide repeat proteins"/>
    <property type="match status" value="1"/>
</dbReference>
<comment type="caution">
    <text evidence="11">The sequence shown here is derived from an EMBL/GenBank/DDBJ whole genome shotgun (WGS) entry which is preliminary data.</text>
</comment>
<dbReference type="RefSeq" id="WP_305994165.1">
    <property type="nucleotide sequence ID" value="NZ_JAVAMP010000020.1"/>
</dbReference>
<dbReference type="EMBL" id="JAVAMP010000020">
    <property type="protein sequence ID" value="MDP5276859.1"/>
    <property type="molecule type" value="Genomic_DNA"/>
</dbReference>
<dbReference type="PANTHER" id="PTHR42811">
    <property type="entry name" value="SERINE ACETYLTRANSFERASE"/>
    <property type="match status" value="1"/>
</dbReference>
<comment type="catalytic activity">
    <reaction evidence="9 10">
        <text>L-serine + acetyl-CoA = O-acetyl-L-serine + CoA</text>
        <dbReference type="Rhea" id="RHEA:24560"/>
        <dbReference type="ChEBI" id="CHEBI:33384"/>
        <dbReference type="ChEBI" id="CHEBI:57287"/>
        <dbReference type="ChEBI" id="CHEBI:57288"/>
        <dbReference type="ChEBI" id="CHEBI:58340"/>
        <dbReference type="EC" id="2.3.1.30"/>
    </reaction>
</comment>
<keyword evidence="12" id="KW-1185">Reference proteome</keyword>
<evidence type="ECO:0000256" key="6">
    <source>
        <dbReference type="ARBA" id="ARBA00022679"/>
    </source>
</evidence>
<comment type="pathway">
    <text evidence="1">Amino-acid biosynthesis; L-cysteine biosynthesis; L-cysteine from L-serine: step 1/2.</text>
</comment>